<keyword evidence="2" id="KW-1133">Transmembrane helix</keyword>
<evidence type="ECO:0000313" key="3">
    <source>
        <dbReference type="EMBL" id="RKR87401.1"/>
    </source>
</evidence>
<name>A0A495JF98_9ACTN</name>
<accession>A0A495JF98</accession>
<organism evidence="3 4">
    <name type="scientific">Micromonospora pisi</name>
    <dbReference type="NCBI Taxonomy" id="589240"/>
    <lineage>
        <taxon>Bacteria</taxon>
        <taxon>Bacillati</taxon>
        <taxon>Actinomycetota</taxon>
        <taxon>Actinomycetes</taxon>
        <taxon>Micromonosporales</taxon>
        <taxon>Micromonosporaceae</taxon>
        <taxon>Micromonospora</taxon>
    </lineage>
</organism>
<gene>
    <name evidence="3" type="ORF">BDK92_1677</name>
</gene>
<keyword evidence="2" id="KW-0472">Membrane</keyword>
<keyword evidence="2" id="KW-0812">Transmembrane</keyword>
<dbReference type="EMBL" id="RBKT01000001">
    <property type="protein sequence ID" value="RKR87401.1"/>
    <property type="molecule type" value="Genomic_DNA"/>
</dbReference>
<comment type="caution">
    <text evidence="3">The sequence shown here is derived from an EMBL/GenBank/DDBJ whole genome shotgun (WGS) entry which is preliminary data.</text>
</comment>
<protein>
    <submittedName>
        <fullName evidence="3">Uncharacterized protein</fullName>
    </submittedName>
</protein>
<reference evidence="3 4" key="1">
    <citation type="submission" date="2018-10" db="EMBL/GenBank/DDBJ databases">
        <title>Sequencing the genomes of 1000 actinobacteria strains.</title>
        <authorList>
            <person name="Klenk H.-P."/>
        </authorList>
    </citation>
    <scope>NUCLEOTIDE SEQUENCE [LARGE SCALE GENOMIC DNA]</scope>
    <source>
        <strain evidence="3 4">DSM 45175</strain>
    </source>
</reference>
<feature type="region of interest" description="Disordered" evidence="1">
    <location>
        <begin position="49"/>
        <end position="74"/>
    </location>
</feature>
<dbReference type="Proteomes" id="UP000277671">
    <property type="component" value="Unassembled WGS sequence"/>
</dbReference>
<evidence type="ECO:0000256" key="2">
    <source>
        <dbReference type="SAM" id="Phobius"/>
    </source>
</evidence>
<dbReference type="AlphaFoldDB" id="A0A495JF98"/>
<keyword evidence="4" id="KW-1185">Reference proteome</keyword>
<proteinExistence type="predicted"/>
<feature type="transmembrane region" description="Helical" evidence="2">
    <location>
        <begin position="16"/>
        <end position="41"/>
    </location>
</feature>
<evidence type="ECO:0000313" key="4">
    <source>
        <dbReference type="Proteomes" id="UP000277671"/>
    </source>
</evidence>
<evidence type="ECO:0000256" key="1">
    <source>
        <dbReference type="SAM" id="MobiDB-lite"/>
    </source>
</evidence>
<sequence>MNLTPPPDQPPKTPTWQIIVAVMGAVAALLTAVVAGLTFLYQVGQSEPERATPPAAQSGKSAPATTSAAIPNTSADAPVWSNTLLFDNSGIDFDVTPPSNDDPGPEMDIYDGSSNQLVTFRASRKNVARWTDAGDPTASDCANLLQSYGVNTAKFDQNSRFCVRTGNDRLVLIKFLRPRDGAWEIHATVWNMLD</sequence>
<feature type="compositionally biased region" description="Polar residues" evidence="1">
    <location>
        <begin position="58"/>
        <end position="74"/>
    </location>
</feature>